<keyword evidence="14" id="KW-1185">Reference proteome</keyword>
<dbReference type="PANTHER" id="PTHR42714:SF2">
    <property type="entry name" value="TRNA MODIFICATION GTPASE GTPBP3, MITOCHONDRIAL"/>
    <property type="match status" value="1"/>
</dbReference>
<dbReference type="GO" id="GO:0002098">
    <property type="term" value="P:tRNA wobble uridine modification"/>
    <property type="evidence" value="ECO:0007669"/>
    <property type="project" value="TreeGrafter"/>
</dbReference>
<keyword evidence="9 10" id="KW-0342">GTP-binding</keyword>
<comment type="caution">
    <text evidence="10">Lacks conserved residue(s) required for the propagation of feature annotation.</text>
</comment>
<keyword evidence="8 10" id="KW-0630">Potassium</keyword>
<feature type="binding site" evidence="10">
    <location>
        <position position="24"/>
    </location>
    <ligand>
        <name>(6S)-5-formyl-5,6,7,8-tetrahydrofolate</name>
        <dbReference type="ChEBI" id="CHEBI:57457"/>
    </ligand>
</feature>
<feature type="binding site" evidence="10">
    <location>
        <begin position="252"/>
        <end position="258"/>
    </location>
    <ligand>
        <name>GTP</name>
        <dbReference type="ChEBI" id="CHEBI:37565"/>
    </ligand>
</feature>
<feature type="binding site" evidence="10">
    <location>
        <position position="254"/>
    </location>
    <ligand>
        <name>K(+)</name>
        <dbReference type="ChEBI" id="CHEBI:29103"/>
    </ligand>
</feature>
<evidence type="ECO:0000256" key="5">
    <source>
        <dbReference type="ARBA" id="ARBA00022741"/>
    </source>
</evidence>
<dbReference type="PROSITE" id="PS51709">
    <property type="entry name" value="G_TRME"/>
    <property type="match status" value="1"/>
</dbReference>
<keyword evidence="7 10" id="KW-0460">Magnesium</keyword>
<dbReference type="EC" id="3.6.-.-" evidence="10"/>
<dbReference type="Gene3D" id="1.20.120.430">
    <property type="entry name" value="tRNA modification GTPase MnmE domain 2"/>
    <property type="match status" value="1"/>
</dbReference>
<dbReference type="Pfam" id="PF12631">
    <property type="entry name" value="MnmE_helical"/>
    <property type="match status" value="1"/>
</dbReference>
<sequence length="458" mass="50545">MYDISDTIAAVATPLGESGIGIIRISGPEAYEVGAKVFRPKGKQGIKEYKDRTIHFGTIVDEGGEEIDEVLVLIMKEPHSYTAENILEIQCHGGRQPIASILQLVLRNGARLAEPGEFTQRAFLNGRIDLAQAEAVMDIIQAKSRQGLSAAVSQLEGKLSKLVRKMRTDLTDLITRLEVTVDYPEEDLEDIVVRDMIGALTEMKEKIRIMLAQSVKGRIIRDGVTVAIVGAPNAGKSSLLNYLLSEERAIVTDIPGTTRDILEEWVSIQGIPFQLVDTAGIRETIDVVETIGVTKAREYLERADIVLVVVDRSKALTKEDKCLLQSVKGKQVALVLNKIDLADGIKHEELSEFSYPLILVSAKNGEGMEELEQFLVDRSLQGGMNGYDVLITNTRHIELVRQSLAALERAEETIKKGMPLDFAIIDIREAWDLLGSITGDTIHDDIVGEIFNRFCLGK</sequence>
<dbReference type="GO" id="GO:0005829">
    <property type="term" value="C:cytosol"/>
    <property type="evidence" value="ECO:0007669"/>
    <property type="project" value="TreeGrafter"/>
</dbReference>
<evidence type="ECO:0000256" key="11">
    <source>
        <dbReference type="RuleBase" id="RU003313"/>
    </source>
</evidence>
<keyword evidence="5 10" id="KW-0547">Nucleotide-binding</keyword>
<feature type="binding site" evidence="10">
    <location>
        <position position="127"/>
    </location>
    <ligand>
        <name>(6S)-5-formyl-5,6,7,8-tetrahydrofolate</name>
        <dbReference type="ChEBI" id="CHEBI:57457"/>
    </ligand>
</feature>
<dbReference type="GO" id="GO:0005525">
    <property type="term" value="F:GTP binding"/>
    <property type="evidence" value="ECO:0007669"/>
    <property type="project" value="UniProtKB-UniRule"/>
</dbReference>
<keyword evidence="6 10" id="KW-0378">Hydrolase</keyword>
<feature type="binding site" evidence="10">
    <location>
        <begin position="233"/>
        <end position="238"/>
    </location>
    <ligand>
        <name>GTP</name>
        <dbReference type="ChEBI" id="CHEBI:37565"/>
    </ligand>
</feature>
<dbReference type="InterPro" id="IPR027266">
    <property type="entry name" value="TrmE/GcvT-like"/>
</dbReference>
<dbReference type="NCBIfam" id="NF003661">
    <property type="entry name" value="PRK05291.1-3"/>
    <property type="match status" value="1"/>
</dbReference>
<dbReference type="GO" id="GO:0003924">
    <property type="term" value="F:GTPase activity"/>
    <property type="evidence" value="ECO:0007669"/>
    <property type="project" value="UniProtKB-UniRule"/>
</dbReference>
<dbReference type="InterPro" id="IPR027368">
    <property type="entry name" value="MnmE_dom2"/>
</dbReference>
<dbReference type="RefSeq" id="WP_006789001.1">
    <property type="nucleotide sequence ID" value="NZ_JH417560.1"/>
</dbReference>
<dbReference type="EMBL" id="AGCJ01000001">
    <property type="protein sequence ID" value="EHM44059.1"/>
    <property type="molecule type" value="Genomic_DNA"/>
</dbReference>
<dbReference type="GO" id="GO:0042802">
    <property type="term" value="F:identical protein binding"/>
    <property type="evidence" value="ECO:0007669"/>
    <property type="project" value="UniProtKB-ARBA"/>
</dbReference>
<dbReference type="Gene3D" id="3.40.50.300">
    <property type="entry name" value="P-loop containing nucleotide triphosphate hydrolases"/>
    <property type="match status" value="1"/>
</dbReference>
<dbReference type="Proteomes" id="UP000005481">
    <property type="component" value="Unassembled WGS sequence"/>
</dbReference>
<feature type="binding site" evidence="10">
    <location>
        <position position="252"/>
    </location>
    <ligand>
        <name>K(+)</name>
        <dbReference type="ChEBI" id="CHEBI:29103"/>
    </ligand>
</feature>
<dbReference type="Pfam" id="PF01926">
    <property type="entry name" value="MMR_HSR1"/>
    <property type="match status" value="1"/>
</dbReference>
<comment type="subcellular location">
    <subcellularLocation>
        <location evidence="10">Cytoplasm</location>
    </subcellularLocation>
</comment>
<feature type="binding site" evidence="10">
    <location>
        <position position="258"/>
    </location>
    <ligand>
        <name>Mg(2+)</name>
        <dbReference type="ChEBI" id="CHEBI:18420"/>
    </ligand>
</feature>
<evidence type="ECO:0000256" key="3">
    <source>
        <dbReference type="ARBA" id="ARBA00022694"/>
    </source>
</evidence>
<protein>
    <recommendedName>
        <fullName evidence="10">tRNA modification GTPase MnmE</fullName>
        <ecNumber evidence="10">3.6.-.-</ecNumber>
    </recommendedName>
</protein>
<feature type="binding site" evidence="10">
    <location>
        <position position="458"/>
    </location>
    <ligand>
        <name>(6S)-5-formyl-5,6,7,8-tetrahydrofolate</name>
        <dbReference type="ChEBI" id="CHEBI:57457"/>
    </ligand>
</feature>
<keyword evidence="4 10" id="KW-0479">Metal-binding</keyword>
<dbReference type="AlphaFoldDB" id="G9YEG5"/>
<gene>
    <name evidence="10" type="primary">mnmE</name>
    <name evidence="10" type="synonym">trmE</name>
    <name evidence="13" type="ORF">HMPREF0080_00023</name>
</gene>
<feature type="domain" description="TrmE-type G" evidence="12">
    <location>
        <begin position="223"/>
        <end position="380"/>
    </location>
</feature>
<feature type="binding site" evidence="10">
    <location>
        <begin position="277"/>
        <end position="280"/>
    </location>
    <ligand>
        <name>GTP</name>
        <dbReference type="ChEBI" id="CHEBI:37565"/>
    </ligand>
</feature>
<dbReference type="InterPro" id="IPR004520">
    <property type="entry name" value="GTPase_MnmE"/>
</dbReference>
<dbReference type="PATRIC" id="fig|861450.3.peg.23"/>
<evidence type="ECO:0000256" key="2">
    <source>
        <dbReference type="ARBA" id="ARBA00022490"/>
    </source>
</evidence>
<dbReference type="InterPro" id="IPR031168">
    <property type="entry name" value="G_TrmE"/>
</dbReference>
<dbReference type="OrthoDB" id="9805918at2"/>
<dbReference type="NCBIfam" id="TIGR00450">
    <property type="entry name" value="mnmE_trmE_thdF"/>
    <property type="match status" value="1"/>
</dbReference>
<dbReference type="InterPro" id="IPR006073">
    <property type="entry name" value="GTP-bd"/>
</dbReference>
<dbReference type="InterPro" id="IPR025867">
    <property type="entry name" value="MnmE_helical"/>
</dbReference>
<evidence type="ECO:0000313" key="14">
    <source>
        <dbReference type="Proteomes" id="UP000005481"/>
    </source>
</evidence>
<evidence type="ECO:0000256" key="10">
    <source>
        <dbReference type="HAMAP-Rule" id="MF_00379"/>
    </source>
</evidence>
<evidence type="ECO:0000256" key="4">
    <source>
        <dbReference type="ARBA" id="ARBA00022723"/>
    </source>
</evidence>
<comment type="function">
    <text evidence="10">Exhibits a very high intrinsic GTPase hydrolysis rate. Involved in the addition of a carboxymethylaminomethyl (cmnm) group at the wobble position (U34) of certain tRNAs, forming tRNA-cmnm(5)s(2)U34.</text>
</comment>
<feature type="binding site" evidence="10">
    <location>
        <position position="237"/>
    </location>
    <ligand>
        <name>Mg(2+)</name>
        <dbReference type="ChEBI" id="CHEBI:18420"/>
    </ligand>
</feature>
<dbReference type="Gene3D" id="3.30.1360.120">
    <property type="entry name" value="Probable tRNA modification gtpase trme, domain 1"/>
    <property type="match status" value="1"/>
</dbReference>
<name>G9YEG5_9FIRM</name>
<comment type="caution">
    <text evidence="13">The sequence shown here is derived from an EMBL/GenBank/DDBJ whole genome shotgun (WGS) entry which is preliminary data.</text>
</comment>
<accession>G9YEG5</accession>
<comment type="subunit">
    <text evidence="10">Homodimer. Heterotetramer of two MnmE and two MnmG subunits.</text>
</comment>
<feature type="binding site" evidence="10">
    <location>
        <position position="257"/>
    </location>
    <ligand>
        <name>K(+)</name>
        <dbReference type="ChEBI" id="CHEBI:29103"/>
    </ligand>
</feature>
<evidence type="ECO:0000256" key="6">
    <source>
        <dbReference type="ARBA" id="ARBA00022801"/>
    </source>
</evidence>
<dbReference type="NCBIfam" id="TIGR00231">
    <property type="entry name" value="small_GTP"/>
    <property type="match status" value="1"/>
</dbReference>
<dbReference type="InterPro" id="IPR027417">
    <property type="entry name" value="P-loop_NTPase"/>
</dbReference>
<evidence type="ECO:0000313" key="13">
    <source>
        <dbReference type="EMBL" id="EHM44059.1"/>
    </source>
</evidence>
<dbReference type="PRINTS" id="PR00326">
    <property type="entry name" value="GTP1OBG"/>
</dbReference>
<dbReference type="STRING" id="861450.HMPREF0080_00023"/>
<evidence type="ECO:0000256" key="8">
    <source>
        <dbReference type="ARBA" id="ARBA00022958"/>
    </source>
</evidence>
<dbReference type="FunFam" id="3.30.1360.120:FF:000003">
    <property type="entry name" value="tRNA modification GTPase MnmE"/>
    <property type="match status" value="1"/>
</dbReference>
<dbReference type="Pfam" id="PF10396">
    <property type="entry name" value="TrmE_N"/>
    <property type="match status" value="1"/>
</dbReference>
<dbReference type="HOGENOM" id="CLU_019624_4_1_9"/>
<comment type="cofactor">
    <cofactor evidence="10">
        <name>K(+)</name>
        <dbReference type="ChEBI" id="CHEBI:29103"/>
    </cofactor>
    <text evidence="10">Binds 1 potassium ion per subunit.</text>
</comment>
<dbReference type="InterPro" id="IPR005225">
    <property type="entry name" value="Small_GTP-bd"/>
</dbReference>
<dbReference type="eggNOG" id="COG0486">
    <property type="taxonomic scope" value="Bacteria"/>
</dbReference>
<dbReference type="PANTHER" id="PTHR42714">
    <property type="entry name" value="TRNA MODIFICATION GTPASE GTPBP3"/>
    <property type="match status" value="1"/>
</dbReference>
<evidence type="ECO:0000256" key="7">
    <source>
        <dbReference type="ARBA" id="ARBA00022842"/>
    </source>
</evidence>
<keyword evidence="3 10" id="KW-0819">tRNA processing</keyword>
<dbReference type="SUPFAM" id="SSF52540">
    <property type="entry name" value="P-loop containing nucleoside triphosphate hydrolases"/>
    <property type="match status" value="1"/>
</dbReference>
<keyword evidence="2 10" id="KW-0963">Cytoplasm</keyword>
<evidence type="ECO:0000256" key="1">
    <source>
        <dbReference type="ARBA" id="ARBA00011043"/>
    </source>
</evidence>
<reference evidence="13 14" key="1">
    <citation type="submission" date="2011-08" db="EMBL/GenBank/DDBJ databases">
        <authorList>
            <person name="Weinstock G."/>
            <person name="Sodergren E."/>
            <person name="Clifton S."/>
            <person name="Fulton L."/>
            <person name="Fulton B."/>
            <person name="Courtney L."/>
            <person name="Fronick C."/>
            <person name="Harrison M."/>
            <person name="Strong C."/>
            <person name="Farmer C."/>
            <person name="Delahaunty K."/>
            <person name="Markovic C."/>
            <person name="Hall O."/>
            <person name="Minx P."/>
            <person name="Tomlinson C."/>
            <person name="Mitreva M."/>
            <person name="Hou S."/>
            <person name="Chen J."/>
            <person name="Wollam A."/>
            <person name="Pepin K.H."/>
            <person name="Johnson M."/>
            <person name="Bhonagiri V."/>
            <person name="Zhang X."/>
            <person name="Suruliraj S."/>
            <person name="Warren W."/>
            <person name="Chinwalla A."/>
            <person name="Mardis E.R."/>
            <person name="Wilson R.K."/>
        </authorList>
    </citation>
    <scope>NUCLEOTIDE SEQUENCE [LARGE SCALE GENOMIC DNA]</scope>
    <source>
        <strain evidence="13 14">F0357</strain>
    </source>
</reference>
<dbReference type="CDD" id="cd14858">
    <property type="entry name" value="TrmE_N"/>
    <property type="match status" value="1"/>
</dbReference>
<dbReference type="FunFam" id="3.40.50.300:FF:000494">
    <property type="entry name" value="tRNA modification GTPase MnmE"/>
    <property type="match status" value="1"/>
</dbReference>
<organism evidence="13 14">
    <name type="scientific">Anaeroglobus geminatus F0357</name>
    <dbReference type="NCBI Taxonomy" id="861450"/>
    <lineage>
        <taxon>Bacteria</taxon>
        <taxon>Bacillati</taxon>
        <taxon>Bacillota</taxon>
        <taxon>Negativicutes</taxon>
        <taxon>Veillonellales</taxon>
        <taxon>Veillonellaceae</taxon>
        <taxon>Anaeroglobus</taxon>
    </lineage>
</organism>
<dbReference type="GO" id="GO:0046872">
    <property type="term" value="F:metal ion binding"/>
    <property type="evidence" value="ECO:0007669"/>
    <property type="project" value="UniProtKB-KW"/>
</dbReference>
<feature type="binding site" evidence="10">
    <location>
        <position position="88"/>
    </location>
    <ligand>
        <name>(6S)-5-formyl-5,6,7,8-tetrahydrofolate</name>
        <dbReference type="ChEBI" id="CHEBI:57457"/>
    </ligand>
</feature>
<dbReference type="HAMAP" id="MF_00379">
    <property type="entry name" value="GTPase_MnmE"/>
    <property type="match status" value="1"/>
</dbReference>
<dbReference type="InterPro" id="IPR018948">
    <property type="entry name" value="GTP-bd_TrmE_N"/>
</dbReference>
<dbReference type="CDD" id="cd04164">
    <property type="entry name" value="trmE"/>
    <property type="match status" value="1"/>
</dbReference>
<evidence type="ECO:0000259" key="12">
    <source>
        <dbReference type="PROSITE" id="PS51709"/>
    </source>
</evidence>
<proteinExistence type="inferred from homology"/>
<comment type="similarity">
    <text evidence="1 10 11">Belongs to the TRAFAC class TrmE-Era-EngA-EngB-Septin-like GTPase superfamily. TrmE GTPase family.</text>
</comment>
<dbReference type="GO" id="GO:0030488">
    <property type="term" value="P:tRNA methylation"/>
    <property type="evidence" value="ECO:0007669"/>
    <property type="project" value="TreeGrafter"/>
</dbReference>
<feature type="binding site" evidence="10">
    <location>
        <position position="233"/>
    </location>
    <ligand>
        <name>K(+)</name>
        <dbReference type="ChEBI" id="CHEBI:29103"/>
    </ligand>
</feature>
<evidence type="ECO:0000256" key="9">
    <source>
        <dbReference type="ARBA" id="ARBA00023134"/>
    </source>
</evidence>